<evidence type="ECO:0000313" key="3">
    <source>
        <dbReference type="Proteomes" id="UP001331761"/>
    </source>
</evidence>
<gene>
    <name evidence="2" type="ORF">GCK32_000567</name>
</gene>
<organism evidence="2 3">
    <name type="scientific">Trichostrongylus colubriformis</name>
    <name type="common">Black scour worm</name>
    <dbReference type="NCBI Taxonomy" id="6319"/>
    <lineage>
        <taxon>Eukaryota</taxon>
        <taxon>Metazoa</taxon>
        <taxon>Ecdysozoa</taxon>
        <taxon>Nematoda</taxon>
        <taxon>Chromadorea</taxon>
        <taxon>Rhabditida</taxon>
        <taxon>Rhabditina</taxon>
        <taxon>Rhabditomorpha</taxon>
        <taxon>Strongyloidea</taxon>
        <taxon>Trichostrongylidae</taxon>
        <taxon>Trichostrongylus</taxon>
    </lineage>
</organism>
<evidence type="ECO:0000256" key="1">
    <source>
        <dbReference type="SAM" id="SignalP"/>
    </source>
</evidence>
<name>A0AAN8EVQ3_TRICO</name>
<sequence length="83" mass="9276">MASFLVEAGMFLSLLELLVEMTIALERYAQIVMDIRAVIAEAERTRIRSDHTLSGYFSVPLLDSPSSAQPASVRLRAYPMTRT</sequence>
<evidence type="ECO:0000313" key="2">
    <source>
        <dbReference type="EMBL" id="KAK5967691.1"/>
    </source>
</evidence>
<keyword evidence="3" id="KW-1185">Reference proteome</keyword>
<dbReference type="EMBL" id="WIXE01022225">
    <property type="protein sequence ID" value="KAK5967691.1"/>
    <property type="molecule type" value="Genomic_DNA"/>
</dbReference>
<feature type="signal peptide" evidence="1">
    <location>
        <begin position="1"/>
        <end position="24"/>
    </location>
</feature>
<accession>A0AAN8EVQ3</accession>
<dbReference type="Proteomes" id="UP001331761">
    <property type="component" value="Unassembled WGS sequence"/>
</dbReference>
<keyword evidence="1" id="KW-0732">Signal</keyword>
<comment type="caution">
    <text evidence="2">The sequence shown here is derived from an EMBL/GenBank/DDBJ whole genome shotgun (WGS) entry which is preliminary data.</text>
</comment>
<protein>
    <submittedName>
        <fullName evidence="2">Uncharacterized protein</fullName>
    </submittedName>
</protein>
<proteinExistence type="predicted"/>
<dbReference type="AlphaFoldDB" id="A0AAN8EVQ3"/>
<feature type="chain" id="PRO_5042865337" evidence="1">
    <location>
        <begin position="25"/>
        <end position="83"/>
    </location>
</feature>
<reference evidence="2 3" key="1">
    <citation type="submission" date="2019-10" db="EMBL/GenBank/DDBJ databases">
        <title>Assembly and Annotation for the nematode Trichostrongylus colubriformis.</title>
        <authorList>
            <person name="Martin J."/>
        </authorList>
    </citation>
    <scope>NUCLEOTIDE SEQUENCE [LARGE SCALE GENOMIC DNA]</scope>
    <source>
        <strain evidence="2">G859</strain>
        <tissue evidence="2">Whole worm</tissue>
    </source>
</reference>